<dbReference type="Pfam" id="PF10544">
    <property type="entry name" value="T5orf172"/>
    <property type="match status" value="1"/>
</dbReference>
<name>A0A6C0DVJ2_9ZZZZ</name>
<feature type="domain" description="Bacteriophage T5 Orf172 DNA-binding" evidence="1">
    <location>
        <begin position="64"/>
        <end position="129"/>
    </location>
</feature>
<reference evidence="2" key="1">
    <citation type="journal article" date="2020" name="Nature">
        <title>Giant virus diversity and host interactions through global metagenomics.</title>
        <authorList>
            <person name="Schulz F."/>
            <person name="Roux S."/>
            <person name="Paez-Espino D."/>
            <person name="Jungbluth S."/>
            <person name="Walsh D.A."/>
            <person name="Denef V.J."/>
            <person name="McMahon K.D."/>
            <person name="Konstantinidis K.T."/>
            <person name="Eloe-Fadrosh E.A."/>
            <person name="Kyrpides N.C."/>
            <person name="Woyke T."/>
        </authorList>
    </citation>
    <scope>NUCLEOTIDE SEQUENCE</scope>
    <source>
        <strain evidence="2">GVMAG-M-3300023174-60</strain>
    </source>
</reference>
<proteinExistence type="predicted"/>
<dbReference type="AlphaFoldDB" id="A0A6C0DVJ2"/>
<evidence type="ECO:0000259" key="1">
    <source>
        <dbReference type="Pfam" id="PF10544"/>
    </source>
</evidence>
<sequence length="170" mass="20046">MSEYGPNPEDLTDEENEIIEPCEPYELCEPHELYETKQVAIAVQQGQRRRVMKGMTYNIDEKHGYIYLVRTREFKSLNRQIYKVGRTSQCPDTRIGRLHKYTKGSEIYLILQCHVNDVSLIEKEILEQFCLKWDPGPDGSEDFIIPTPKELMTAKQIIFDVIKKYEEKRL</sequence>
<protein>
    <recommendedName>
        <fullName evidence="1">Bacteriophage T5 Orf172 DNA-binding domain-containing protein</fullName>
    </recommendedName>
</protein>
<accession>A0A6C0DVJ2</accession>
<evidence type="ECO:0000313" key="2">
    <source>
        <dbReference type="EMBL" id="QHT20390.1"/>
    </source>
</evidence>
<organism evidence="2">
    <name type="scientific">viral metagenome</name>
    <dbReference type="NCBI Taxonomy" id="1070528"/>
    <lineage>
        <taxon>unclassified sequences</taxon>
        <taxon>metagenomes</taxon>
        <taxon>organismal metagenomes</taxon>
    </lineage>
</organism>
<dbReference type="InterPro" id="IPR018306">
    <property type="entry name" value="Phage_T5_Orf172_DNA-bd"/>
</dbReference>
<dbReference type="EMBL" id="MN739677">
    <property type="protein sequence ID" value="QHT20390.1"/>
    <property type="molecule type" value="Genomic_DNA"/>
</dbReference>